<dbReference type="Pfam" id="PF08241">
    <property type="entry name" value="Methyltransf_11"/>
    <property type="match status" value="1"/>
</dbReference>
<name>A0AAU8JWJ8_9ACTN</name>
<dbReference type="RefSeq" id="WP_354641181.1">
    <property type="nucleotide sequence ID" value="NZ_CP159872.1"/>
</dbReference>
<keyword evidence="3 5" id="KW-0808">Transferase</keyword>
<proteinExistence type="inferred from homology"/>
<evidence type="ECO:0000313" key="5">
    <source>
        <dbReference type="EMBL" id="XCM80242.1"/>
    </source>
</evidence>
<evidence type="ECO:0000256" key="2">
    <source>
        <dbReference type="ARBA" id="ARBA00022603"/>
    </source>
</evidence>
<dbReference type="GO" id="GO:0032259">
    <property type="term" value="P:methylation"/>
    <property type="evidence" value="ECO:0007669"/>
    <property type="project" value="UniProtKB-KW"/>
</dbReference>
<dbReference type="PANTHER" id="PTHR44942">
    <property type="entry name" value="METHYLTRANSF_11 DOMAIN-CONTAINING PROTEIN"/>
    <property type="match status" value="1"/>
</dbReference>
<evidence type="ECO:0000259" key="4">
    <source>
        <dbReference type="Pfam" id="PF08241"/>
    </source>
</evidence>
<dbReference type="InterPro" id="IPR029063">
    <property type="entry name" value="SAM-dependent_MTases_sf"/>
</dbReference>
<comment type="similarity">
    <text evidence="1">Belongs to the methyltransferase superfamily.</text>
</comment>
<protein>
    <submittedName>
        <fullName evidence="5">Class I SAM-dependent methyltransferase</fullName>
        <ecNumber evidence="5">2.1.1.-</ecNumber>
    </submittedName>
</protein>
<dbReference type="InterPro" id="IPR051052">
    <property type="entry name" value="Diverse_substrate_MTase"/>
</dbReference>
<dbReference type="PANTHER" id="PTHR44942:SF4">
    <property type="entry name" value="METHYLTRANSFERASE TYPE 11 DOMAIN-CONTAINING PROTEIN"/>
    <property type="match status" value="1"/>
</dbReference>
<dbReference type="GO" id="GO:0008757">
    <property type="term" value="F:S-adenosylmethionine-dependent methyltransferase activity"/>
    <property type="evidence" value="ECO:0007669"/>
    <property type="project" value="InterPro"/>
</dbReference>
<accession>A0AAU8JWJ8</accession>
<dbReference type="AlphaFoldDB" id="A0AAU8JWJ8"/>
<sequence length="253" mass="27758">MTDLQQAHALSFGPVAAQYDAARPSYPAELFDELERLAGRPLKDADVLDVGAGTGIATRLLAARGARVLAVEPSDGMAARLRAVSPRIPVVKGVGDALPFHDGSADLVTYAQAFHWTDPDRSVPEAFRVLRPEGVLALFWNVKDRAVPWLRAQEERLVAALPSYHFYGGVTDAVTWFGEHGVPVERVTLRWERRVTLEGHLADLSSRSYLAVLPSGQRERVLAAERSALAAVFPDGSLTEPYLLDLFVVRRPR</sequence>
<keyword evidence="2 5" id="KW-0489">Methyltransferase</keyword>
<dbReference type="CDD" id="cd02440">
    <property type="entry name" value="AdoMet_MTases"/>
    <property type="match status" value="1"/>
</dbReference>
<evidence type="ECO:0000256" key="3">
    <source>
        <dbReference type="ARBA" id="ARBA00022679"/>
    </source>
</evidence>
<dbReference type="KEGG" id="kcm:ABWK59_15580"/>
<dbReference type="EMBL" id="CP159872">
    <property type="protein sequence ID" value="XCM80242.1"/>
    <property type="molecule type" value="Genomic_DNA"/>
</dbReference>
<dbReference type="InterPro" id="IPR013216">
    <property type="entry name" value="Methyltransf_11"/>
</dbReference>
<reference evidence="5" key="1">
    <citation type="submission" date="2024-06" db="EMBL/GenBank/DDBJ databases">
        <title>The genome sequences of Kitasatospora sp. strain HUAS MG31.</title>
        <authorList>
            <person name="Mo P."/>
        </authorList>
    </citation>
    <scope>NUCLEOTIDE SEQUENCE</scope>
    <source>
        <strain evidence="5">HUAS MG31</strain>
    </source>
</reference>
<dbReference type="EC" id="2.1.1.-" evidence="5"/>
<dbReference type="SUPFAM" id="SSF53335">
    <property type="entry name" value="S-adenosyl-L-methionine-dependent methyltransferases"/>
    <property type="match status" value="1"/>
</dbReference>
<evidence type="ECO:0000256" key="1">
    <source>
        <dbReference type="ARBA" id="ARBA00008361"/>
    </source>
</evidence>
<dbReference type="Gene3D" id="3.40.50.150">
    <property type="entry name" value="Vaccinia Virus protein VP39"/>
    <property type="match status" value="1"/>
</dbReference>
<gene>
    <name evidence="5" type="ORF">ABWK59_15580</name>
</gene>
<feature type="domain" description="Methyltransferase type 11" evidence="4">
    <location>
        <begin position="48"/>
        <end position="137"/>
    </location>
</feature>
<organism evidence="5">
    <name type="scientific">Kitasatospora camelliae</name>
    <dbReference type="NCBI Taxonomy" id="3156397"/>
    <lineage>
        <taxon>Bacteria</taxon>
        <taxon>Bacillati</taxon>
        <taxon>Actinomycetota</taxon>
        <taxon>Actinomycetes</taxon>
        <taxon>Kitasatosporales</taxon>
        <taxon>Streptomycetaceae</taxon>
        <taxon>Kitasatospora</taxon>
    </lineage>
</organism>